<dbReference type="RefSeq" id="WP_165136657.1">
    <property type="nucleotide sequence ID" value="NZ_CP049250.1"/>
</dbReference>
<evidence type="ECO:0000313" key="1">
    <source>
        <dbReference type="EMBL" id="MBB4142730.1"/>
    </source>
</evidence>
<dbReference type="Proteomes" id="UP000519897">
    <property type="component" value="Unassembled WGS sequence"/>
</dbReference>
<name>A0A7W6LE68_9HYPH</name>
<sequence length="96" mass="10250">MSDQSSVPPFSRDGGAPFIYFDVVPTNGIFNGAIQIELASRIIIPGDPDPKIEFLINGHLRCSPAAALALRDAINNSLQMLEQASIPQQAASNTLN</sequence>
<comment type="caution">
    <text evidence="1">The sequence shown here is derived from an EMBL/GenBank/DDBJ whole genome shotgun (WGS) entry which is preliminary data.</text>
</comment>
<proteinExistence type="predicted"/>
<organism evidence="1 2">
    <name type="scientific">Rhizobium rhizoryzae</name>
    <dbReference type="NCBI Taxonomy" id="451876"/>
    <lineage>
        <taxon>Bacteria</taxon>
        <taxon>Pseudomonadati</taxon>
        <taxon>Pseudomonadota</taxon>
        <taxon>Alphaproteobacteria</taxon>
        <taxon>Hyphomicrobiales</taxon>
        <taxon>Rhizobiaceae</taxon>
        <taxon>Rhizobium/Agrobacterium group</taxon>
        <taxon>Rhizobium</taxon>
    </lineage>
</organism>
<protein>
    <recommendedName>
        <fullName evidence="3">DUF3467 domain-containing protein</fullName>
    </recommendedName>
</protein>
<dbReference type="EMBL" id="JACIEC010000001">
    <property type="protein sequence ID" value="MBB4142730.1"/>
    <property type="molecule type" value="Genomic_DNA"/>
</dbReference>
<evidence type="ECO:0008006" key="3">
    <source>
        <dbReference type="Google" id="ProtNLM"/>
    </source>
</evidence>
<gene>
    <name evidence="1" type="ORF">GGQ72_001229</name>
</gene>
<accession>A0A7W6LE68</accession>
<keyword evidence="2" id="KW-1185">Reference proteome</keyword>
<evidence type="ECO:0000313" key="2">
    <source>
        <dbReference type="Proteomes" id="UP000519897"/>
    </source>
</evidence>
<dbReference type="AlphaFoldDB" id="A0A7W6LE68"/>
<reference evidence="1 2" key="1">
    <citation type="submission" date="2020-08" db="EMBL/GenBank/DDBJ databases">
        <title>Genomic Encyclopedia of Type Strains, Phase IV (KMG-IV): sequencing the most valuable type-strain genomes for metagenomic binning, comparative biology and taxonomic classification.</title>
        <authorList>
            <person name="Goeker M."/>
        </authorList>
    </citation>
    <scope>NUCLEOTIDE SEQUENCE [LARGE SCALE GENOMIC DNA]</scope>
    <source>
        <strain evidence="1 2">DSM 29514</strain>
    </source>
</reference>